<keyword evidence="1" id="KW-0072">Autophagy</keyword>
<dbReference type="AlphaFoldDB" id="A0A9N9WLZ0"/>
<dbReference type="InterPro" id="IPR052428">
    <property type="entry name" value="Autophagy_HostDef_Reg"/>
</dbReference>
<dbReference type="GO" id="GO:1901981">
    <property type="term" value="F:phosphatidylinositol phosphate binding"/>
    <property type="evidence" value="ECO:0007669"/>
    <property type="project" value="TreeGrafter"/>
</dbReference>
<dbReference type="Pfam" id="PF21054">
    <property type="entry name" value="RUBC_PIKBD"/>
    <property type="match status" value="1"/>
</dbReference>
<dbReference type="Pfam" id="PF13901">
    <property type="entry name" value="RH_dom"/>
    <property type="match status" value="1"/>
</dbReference>
<protein>
    <recommendedName>
        <fullName evidence="3">Rubicon Homology domain-containing protein</fullName>
    </recommendedName>
</protein>
<evidence type="ECO:0000259" key="3">
    <source>
        <dbReference type="SMART" id="SM01175"/>
    </source>
</evidence>
<feature type="compositionally biased region" description="Low complexity" evidence="2">
    <location>
        <begin position="309"/>
        <end position="326"/>
    </location>
</feature>
<proteinExistence type="predicted"/>
<sequence>MENKAKVVENDKRLFDNENLNRNLLKDLIYYVEEFLSKKDEVTKHLADIIKRIFYSNLKVLDKNGQPNIRRVFGILDFLNQKCVDEQRLHFNKWLLENIHKGKLSNFLSFILSDTEHIKNCYESSAFIRSEAYQNALMLCILALESNQRSHLSKIDKTLYEKNKAGHRRSISQPFIPTPQQIPRKSILSHLKRTSRTFDSYSNSSVEKVKVLNHRRCKSLPNLSHESYSNRPRSKTITINKNNSTFNKRVSFKSEVGTDQVPFFEYRDTASTNMNNLSNSKQSIVPIHLVKVDDIKIHTDYRFTSDSRSSNQLISPASSNSSSKLSLTPKRSFFSFFESPLIASKIHSPDLLEASCSTSPSELFLTETVVAGEKIRSKSTIVTPNLLKNGKDGTKKRKSSRQNLLQLIHTINSSRQKVELERENLHFYYSEAIISTCEQIKWNKMFDEKYKIPKDCRIKQSLSHNNSQKNLQPPPKIQAKKFIIGSVEDDTESSVSSDEPQVEIRKSSSSSDDISENTPQMEWTSSLDSHCAESIALSLMSKFKNVKIPTVNNFSWLVNESQAPQQLLPVPDSYPINPDECFTFNTIRGSSYWAPPRQQIIFTVHPPPDRKRCMLQQANRCAGCGIKIAPAYIHKLRYCDYIGKYFCSSCHKMQVSVIPARVLDKWDFTPFAVSNFAYKWLDQIWNLPLFHVSDLNPKLYQKVKPLTAAREARLQLKYVSDFIKECRFTEREKELIAAVSDHWIDDVDIWSMVDFMNVKNSTFSNSIQDIIKQCEDHIIKNNCELCTARGFICELCPNKRDVIFPWMNKVKRCIACGSCYHEKCFITQCSKCERLKRRKRLVKQMSGNFNKTNISS</sequence>
<evidence type="ECO:0000313" key="5">
    <source>
        <dbReference type="Proteomes" id="UP001153620"/>
    </source>
</evidence>
<evidence type="ECO:0000313" key="4">
    <source>
        <dbReference type="EMBL" id="CAG9797951.1"/>
    </source>
</evidence>
<reference evidence="4" key="2">
    <citation type="submission" date="2022-10" db="EMBL/GenBank/DDBJ databases">
        <authorList>
            <consortium name="ENA_rothamsted_submissions"/>
            <consortium name="culmorum"/>
            <person name="King R."/>
        </authorList>
    </citation>
    <scope>NUCLEOTIDE SEQUENCE</scope>
</reference>
<evidence type="ECO:0000256" key="1">
    <source>
        <dbReference type="ARBA" id="ARBA00023006"/>
    </source>
</evidence>
<dbReference type="Gene3D" id="1.20.58.900">
    <property type="match status" value="1"/>
</dbReference>
<dbReference type="InterPro" id="IPR048569">
    <property type="entry name" value="RUBC_PIKBD"/>
</dbReference>
<feature type="domain" description="Rubicon Homology" evidence="3">
    <location>
        <begin position="637"/>
        <end position="839"/>
    </location>
</feature>
<evidence type="ECO:0000256" key="2">
    <source>
        <dbReference type="SAM" id="MobiDB-lite"/>
    </source>
</evidence>
<dbReference type="SMART" id="SM01175">
    <property type="entry name" value="DUF4206"/>
    <property type="match status" value="1"/>
</dbReference>
<dbReference type="EMBL" id="OU895877">
    <property type="protein sequence ID" value="CAG9797951.1"/>
    <property type="molecule type" value="Genomic_DNA"/>
</dbReference>
<organism evidence="4 5">
    <name type="scientific">Chironomus riparius</name>
    <dbReference type="NCBI Taxonomy" id="315576"/>
    <lineage>
        <taxon>Eukaryota</taxon>
        <taxon>Metazoa</taxon>
        <taxon>Ecdysozoa</taxon>
        <taxon>Arthropoda</taxon>
        <taxon>Hexapoda</taxon>
        <taxon>Insecta</taxon>
        <taxon>Pterygota</taxon>
        <taxon>Neoptera</taxon>
        <taxon>Endopterygota</taxon>
        <taxon>Diptera</taxon>
        <taxon>Nematocera</taxon>
        <taxon>Chironomoidea</taxon>
        <taxon>Chironomidae</taxon>
        <taxon>Chironominae</taxon>
        <taxon>Chironomus</taxon>
    </lineage>
</organism>
<gene>
    <name evidence="4" type="ORF">CHIRRI_LOCUS937</name>
</gene>
<name>A0A9N9WLZ0_9DIPT</name>
<reference evidence="4" key="1">
    <citation type="submission" date="2022-01" db="EMBL/GenBank/DDBJ databases">
        <authorList>
            <person name="King R."/>
        </authorList>
    </citation>
    <scope>NUCLEOTIDE SEQUENCE</scope>
</reference>
<dbReference type="InterPro" id="IPR025258">
    <property type="entry name" value="RH_dom"/>
</dbReference>
<dbReference type="InterPro" id="IPR037213">
    <property type="entry name" value="Run_dom_sf"/>
</dbReference>
<accession>A0A9N9WLZ0</accession>
<dbReference type="Proteomes" id="UP001153620">
    <property type="component" value="Chromosome 1"/>
</dbReference>
<dbReference type="GO" id="GO:0006914">
    <property type="term" value="P:autophagy"/>
    <property type="evidence" value="ECO:0007669"/>
    <property type="project" value="UniProtKB-KW"/>
</dbReference>
<keyword evidence="5" id="KW-1185">Reference proteome</keyword>
<feature type="region of interest" description="Disordered" evidence="2">
    <location>
        <begin position="307"/>
        <end position="326"/>
    </location>
</feature>
<feature type="region of interest" description="Disordered" evidence="2">
    <location>
        <begin position="489"/>
        <end position="524"/>
    </location>
</feature>
<dbReference type="OrthoDB" id="10067503at2759"/>
<dbReference type="PANTHER" id="PTHR45971">
    <property type="entry name" value="PHOX (PX) DOMAIN-CONTAINING PROTEIN"/>
    <property type="match status" value="1"/>
</dbReference>
<dbReference type="SUPFAM" id="SSF140741">
    <property type="entry name" value="RUN domain-like"/>
    <property type="match status" value="1"/>
</dbReference>
<dbReference type="PANTHER" id="PTHR45971:SF1">
    <property type="entry name" value="RUBICON, ISOFORM A"/>
    <property type="match status" value="1"/>
</dbReference>